<dbReference type="Pfam" id="PF00561">
    <property type="entry name" value="Abhydrolase_1"/>
    <property type="match status" value="1"/>
</dbReference>
<organism evidence="3 4">
    <name type="scientific">Australozyma saopauloensis</name>
    <dbReference type="NCBI Taxonomy" id="291208"/>
    <lineage>
        <taxon>Eukaryota</taxon>
        <taxon>Fungi</taxon>
        <taxon>Dikarya</taxon>
        <taxon>Ascomycota</taxon>
        <taxon>Saccharomycotina</taxon>
        <taxon>Pichiomycetes</taxon>
        <taxon>Metschnikowiaceae</taxon>
        <taxon>Australozyma</taxon>
    </lineage>
</organism>
<evidence type="ECO:0000259" key="2">
    <source>
        <dbReference type="Pfam" id="PF00561"/>
    </source>
</evidence>
<evidence type="ECO:0000313" key="3">
    <source>
        <dbReference type="EMBL" id="WPK24101.1"/>
    </source>
</evidence>
<dbReference type="GO" id="GO:0055088">
    <property type="term" value="P:lipid homeostasis"/>
    <property type="evidence" value="ECO:0007669"/>
    <property type="project" value="TreeGrafter"/>
</dbReference>
<evidence type="ECO:0000256" key="1">
    <source>
        <dbReference type="SAM" id="MobiDB-lite"/>
    </source>
</evidence>
<proteinExistence type="predicted"/>
<dbReference type="PANTHER" id="PTHR42886">
    <property type="entry name" value="RE40534P-RELATED"/>
    <property type="match status" value="1"/>
</dbReference>
<dbReference type="GO" id="GO:0004623">
    <property type="term" value="F:phospholipase A2 activity"/>
    <property type="evidence" value="ECO:0007669"/>
    <property type="project" value="TreeGrafter"/>
</dbReference>
<dbReference type="KEGG" id="asau:88172422"/>
<keyword evidence="4" id="KW-1185">Reference proteome</keyword>
<dbReference type="GeneID" id="88172422"/>
<dbReference type="GO" id="GO:0005743">
    <property type="term" value="C:mitochondrial inner membrane"/>
    <property type="evidence" value="ECO:0007669"/>
    <property type="project" value="TreeGrafter"/>
</dbReference>
<reference evidence="3 4" key="1">
    <citation type="submission" date="2023-10" db="EMBL/GenBank/DDBJ databases">
        <title>Draft Genome Sequence of Candida saopaulonensis from a very Premature Infant with Sepsis.</title>
        <authorList>
            <person name="Ning Y."/>
            <person name="Dai R."/>
            <person name="Xiao M."/>
            <person name="Xu Y."/>
            <person name="Yan Q."/>
            <person name="Zhang L."/>
        </authorList>
    </citation>
    <scope>NUCLEOTIDE SEQUENCE [LARGE SCALE GENOMIC DNA]</scope>
    <source>
        <strain evidence="3 4">19XY460</strain>
    </source>
</reference>
<dbReference type="AlphaFoldDB" id="A0AAX4H693"/>
<dbReference type="GO" id="GO:0042171">
    <property type="term" value="F:lysophosphatidic acid acyltransferase activity"/>
    <property type="evidence" value="ECO:0007669"/>
    <property type="project" value="TreeGrafter"/>
</dbReference>
<dbReference type="SUPFAM" id="SSF53474">
    <property type="entry name" value="alpha/beta-Hydrolases"/>
    <property type="match status" value="1"/>
</dbReference>
<protein>
    <recommendedName>
        <fullName evidence="2">AB hydrolase-1 domain-containing protein</fullName>
    </recommendedName>
</protein>
<dbReference type="RefSeq" id="XP_062876484.1">
    <property type="nucleotide sequence ID" value="XM_063020414.1"/>
</dbReference>
<evidence type="ECO:0000313" key="4">
    <source>
        <dbReference type="Proteomes" id="UP001338582"/>
    </source>
</evidence>
<dbReference type="GO" id="GO:0006654">
    <property type="term" value="P:phosphatidic acid biosynthetic process"/>
    <property type="evidence" value="ECO:0007669"/>
    <property type="project" value="TreeGrafter"/>
</dbReference>
<dbReference type="InterPro" id="IPR029058">
    <property type="entry name" value="AB_hydrolase_fold"/>
</dbReference>
<dbReference type="InterPro" id="IPR000073">
    <property type="entry name" value="AB_hydrolase_1"/>
</dbReference>
<dbReference type="Proteomes" id="UP001338582">
    <property type="component" value="Chromosome 2"/>
</dbReference>
<dbReference type="GO" id="GO:0035965">
    <property type="term" value="P:cardiolipin acyl-chain remodeling"/>
    <property type="evidence" value="ECO:0007669"/>
    <property type="project" value="TreeGrafter"/>
</dbReference>
<feature type="domain" description="AB hydrolase-1" evidence="2">
    <location>
        <begin position="103"/>
        <end position="460"/>
    </location>
</feature>
<accession>A0AAX4H693</accession>
<dbReference type="EMBL" id="CP138895">
    <property type="protein sequence ID" value="WPK24101.1"/>
    <property type="molecule type" value="Genomic_DNA"/>
</dbReference>
<dbReference type="PANTHER" id="PTHR42886:SF23">
    <property type="entry name" value="1-ACYLGLYCEROL-3-PHOSPHATE O-ACYLTRANSFERASE ICT1-RELATED"/>
    <property type="match status" value="1"/>
</dbReference>
<dbReference type="Gene3D" id="3.40.50.1820">
    <property type="entry name" value="alpha/beta hydrolase"/>
    <property type="match status" value="1"/>
</dbReference>
<gene>
    <name evidence="3" type="ORF">PUMCH_001357</name>
</gene>
<feature type="compositionally biased region" description="Polar residues" evidence="1">
    <location>
        <begin position="270"/>
        <end position="306"/>
    </location>
</feature>
<feature type="region of interest" description="Disordered" evidence="1">
    <location>
        <begin position="265"/>
        <end position="306"/>
    </location>
</feature>
<name>A0AAX4H693_9ASCO</name>
<sequence length="475" mass="53527">MSVSEPINHPNVPLKDTKPTYTWKTSVGDWFRHLWSKNFSDAAVENRLLSHLPFYPQSDGKRVAQIIDTDLGDGNLVHEFLVENIEQPDAARSLSTTNTVKDIVLVHGYAASLGLFLENFSDLSSIPGVRLHAIDLPGFGFSSRPKYPNFARETKEDVFENEDWFIDRLEQWRKKRGIERFVLIGHSFGGYLSCAYAMKYNTNLIDAATGVSQRMIEKLVLVSPVGVERHDKALTAPAPGKPMAGDDELPNPIEEVTRNQEEIVHEDQVSHGTTVNSSRLGAANSSISSNEQDAEPQSATKRLAESTSKTSNMLRWLWDHNCSPFSITRNIGPARSKMVSMWTSRRFSHVYFSDPTKFQSIHDYFYRVFNGAGSGEYAITRVLVWGALARLPLLDRCPQKFVKMGLPTLWLYGDNDWMDGKAGLEMTEEINQLSRQQGKGTLAYYGLTPSAGHHLYLDNPKSFSKLIFDFLNVQK</sequence>